<evidence type="ECO:0000313" key="2">
    <source>
        <dbReference type="Proteomes" id="UP000295244"/>
    </source>
</evidence>
<dbReference type="RefSeq" id="WP_132687908.1">
    <property type="nucleotide sequence ID" value="NZ_SKBU01000006.1"/>
</dbReference>
<organism evidence="1 2">
    <name type="scientific">Rubrobacter taiwanensis</name>
    <dbReference type="NCBI Taxonomy" id="185139"/>
    <lineage>
        <taxon>Bacteria</taxon>
        <taxon>Bacillati</taxon>
        <taxon>Actinomycetota</taxon>
        <taxon>Rubrobacteria</taxon>
        <taxon>Rubrobacterales</taxon>
        <taxon>Rubrobacteraceae</taxon>
        <taxon>Rubrobacter</taxon>
    </lineage>
</organism>
<accession>A0A4R1BRH2</accession>
<protein>
    <submittedName>
        <fullName evidence="1">Uncharacterized protein</fullName>
    </submittedName>
</protein>
<comment type="caution">
    <text evidence="1">The sequence shown here is derived from an EMBL/GenBank/DDBJ whole genome shotgun (WGS) entry which is preliminary data.</text>
</comment>
<evidence type="ECO:0000313" key="1">
    <source>
        <dbReference type="EMBL" id="TCJ19795.1"/>
    </source>
</evidence>
<dbReference type="OrthoDB" id="5244040at2"/>
<reference evidence="1 2" key="1">
    <citation type="submission" date="2019-03" db="EMBL/GenBank/DDBJ databases">
        <title>Whole genome sequence of a novel Rubrobacter taiwanensis strain, isolated from Yellowstone National Park.</title>
        <authorList>
            <person name="Freed S."/>
            <person name="Ramaley R.F."/>
            <person name="Kyndt J.A."/>
        </authorList>
    </citation>
    <scope>NUCLEOTIDE SEQUENCE [LARGE SCALE GENOMIC DNA]</scope>
    <source>
        <strain evidence="1 2">Yellowstone</strain>
    </source>
</reference>
<name>A0A4R1BRH2_9ACTN</name>
<keyword evidence="2" id="KW-1185">Reference proteome</keyword>
<dbReference type="AlphaFoldDB" id="A0A4R1BRH2"/>
<dbReference type="EMBL" id="SKBU01000006">
    <property type="protein sequence ID" value="TCJ19795.1"/>
    <property type="molecule type" value="Genomic_DNA"/>
</dbReference>
<proteinExistence type="predicted"/>
<gene>
    <name evidence="1" type="ORF">E0L93_02205</name>
</gene>
<dbReference type="Proteomes" id="UP000295244">
    <property type="component" value="Unassembled WGS sequence"/>
</dbReference>
<sequence length="107" mass="12285">MVRILERIEGRYEVYRVPHGTVYRWRPGSVVIECDCGERRVFTGSAEPCRCGADYGEVFRELAELSVRGRAVHPPCHEECGRWARAAALREDDYWRELAALDLNGES</sequence>